<dbReference type="EnsemblPlants" id="AVESA.00010b.r2.1AG0063070.1">
    <property type="protein sequence ID" value="AVESA.00010b.r2.1AG0063070.1.CDS"/>
    <property type="gene ID" value="AVESA.00010b.r2.1AG0063070"/>
</dbReference>
<sequence length="353" mass="37820">MTPACMVGMPKSPRSVAFQPAAAPFGERRKPRFCVAASGRDEQHHPALPSMAAVPASLRSIQAKRKMAAARGVPRATSAAGCAVAALAAAVEAVQGAAVGGTSGAARGAGDAVAWVFQKVHFESPDLAVGLLGLIASCLSMAVEMEMERMRAREAEASAKKAEPVANAAEPQDDDEDCVDAEEADDVPMLVGLDMEKELWARIGIQHGDDGDDSMPPLGVSEDEQEAINIARAELRKAAYERIIATCEANSLILSNYAQLLYDFDKDLDRAEDYFKRAVAIEPPDGEAMRRYAMFLWQARGDLVGAEDMFTGAIDEEPDSSHHRSSYAWFLWMTGGVETCVIDSGSNNNNDPE</sequence>
<evidence type="ECO:0000313" key="1">
    <source>
        <dbReference type="EnsemblPlants" id="AVESA.00010b.r2.1AG0063070.1.CDS"/>
    </source>
</evidence>
<dbReference type="Proteomes" id="UP001732700">
    <property type="component" value="Chromosome 1A"/>
</dbReference>
<evidence type="ECO:0000313" key="2">
    <source>
        <dbReference type="Proteomes" id="UP001732700"/>
    </source>
</evidence>
<name>A0ACD5TJE4_AVESA</name>
<accession>A0ACD5TJE4</accession>
<keyword evidence="2" id="KW-1185">Reference proteome</keyword>
<organism evidence="1 2">
    <name type="scientific">Avena sativa</name>
    <name type="common">Oat</name>
    <dbReference type="NCBI Taxonomy" id="4498"/>
    <lineage>
        <taxon>Eukaryota</taxon>
        <taxon>Viridiplantae</taxon>
        <taxon>Streptophyta</taxon>
        <taxon>Embryophyta</taxon>
        <taxon>Tracheophyta</taxon>
        <taxon>Spermatophyta</taxon>
        <taxon>Magnoliopsida</taxon>
        <taxon>Liliopsida</taxon>
        <taxon>Poales</taxon>
        <taxon>Poaceae</taxon>
        <taxon>BOP clade</taxon>
        <taxon>Pooideae</taxon>
        <taxon>Poodae</taxon>
        <taxon>Poeae</taxon>
        <taxon>Poeae Chloroplast Group 1 (Aveneae type)</taxon>
        <taxon>Aveninae</taxon>
        <taxon>Avena</taxon>
    </lineage>
</organism>
<reference evidence="1" key="1">
    <citation type="submission" date="2021-05" db="EMBL/GenBank/DDBJ databases">
        <authorList>
            <person name="Scholz U."/>
            <person name="Mascher M."/>
            <person name="Fiebig A."/>
        </authorList>
    </citation>
    <scope>NUCLEOTIDE SEQUENCE [LARGE SCALE GENOMIC DNA]</scope>
</reference>
<protein>
    <submittedName>
        <fullName evidence="1">Uncharacterized protein</fullName>
    </submittedName>
</protein>
<proteinExistence type="predicted"/>
<reference evidence="1" key="2">
    <citation type="submission" date="2025-09" db="UniProtKB">
        <authorList>
            <consortium name="EnsemblPlants"/>
        </authorList>
    </citation>
    <scope>IDENTIFICATION</scope>
</reference>